<protein>
    <recommendedName>
        <fullName evidence="8">ribonuclease Z</fullName>
        <ecNumber evidence="8">3.1.26.11</ecNumber>
    </recommendedName>
</protein>
<comment type="caution">
    <text evidence="23">The sequence shown here is derived from an EMBL/GenBank/DDBJ whole genome shotgun (WGS) entry which is preliminary data.</text>
</comment>
<comment type="similarity">
    <text evidence="6">Belongs to the RNase Z family.</text>
</comment>
<dbReference type="GO" id="GO:0046872">
    <property type="term" value="F:metal ion binding"/>
    <property type="evidence" value="ECO:0007669"/>
    <property type="project" value="UniProtKB-KW"/>
</dbReference>
<evidence type="ECO:0000256" key="15">
    <source>
        <dbReference type="ARBA" id="ARBA00022837"/>
    </source>
</evidence>
<dbReference type="Pfam" id="PF23023">
    <property type="entry name" value="Anti-Pycsar_Apyc1"/>
    <property type="match status" value="1"/>
</dbReference>
<dbReference type="EC" id="3.1.26.11" evidence="8"/>
<feature type="region of interest" description="Disordered" evidence="20">
    <location>
        <begin position="96"/>
        <end position="174"/>
    </location>
</feature>
<evidence type="ECO:0000259" key="22">
    <source>
        <dbReference type="Pfam" id="PF13691"/>
    </source>
</evidence>
<feature type="domain" description="tRNase Z endonuclease" evidence="22">
    <location>
        <begin position="196"/>
        <end position="252"/>
    </location>
</feature>
<keyword evidence="13" id="KW-0378">Hydrolase</keyword>
<keyword evidence="21" id="KW-0472">Membrane</keyword>
<comment type="cofactor">
    <cofactor evidence="2">
        <name>Mn(2+)</name>
        <dbReference type="ChEBI" id="CHEBI:29035"/>
    </cofactor>
</comment>
<organism evidence="23">
    <name type="scientific">Sesamum radiatum</name>
    <name type="common">Black benniseed</name>
    <dbReference type="NCBI Taxonomy" id="300843"/>
    <lineage>
        <taxon>Eukaryota</taxon>
        <taxon>Viridiplantae</taxon>
        <taxon>Streptophyta</taxon>
        <taxon>Embryophyta</taxon>
        <taxon>Tracheophyta</taxon>
        <taxon>Spermatophyta</taxon>
        <taxon>Magnoliopsida</taxon>
        <taxon>eudicotyledons</taxon>
        <taxon>Gunneridae</taxon>
        <taxon>Pentapetalae</taxon>
        <taxon>asterids</taxon>
        <taxon>lamiids</taxon>
        <taxon>Lamiales</taxon>
        <taxon>Pedaliaceae</taxon>
        <taxon>Sesamum</taxon>
    </lineage>
</organism>
<reference evidence="23" key="2">
    <citation type="journal article" date="2024" name="Plant">
        <title>Genomic evolution and insights into agronomic trait innovations of Sesamum species.</title>
        <authorList>
            <person name="Miao H."/>
            <person name="Wang L."/>
            <person name="Qu L."/>
            <person name="Liu H."/>
            <person name="Sun Y."/>
            <person name="Le M."/>
            <person name="Wang Q."/>
            <person name="Wei S."/>
            <person name="Zheng Y."/>
            <person name="Lin W."/>
            <person name="Duan Y."/>
            <person name="Cao H."/>
            <person name="Xiong S."/>
            <person name="Wang X."/>
            <person name="Wei L."/>
            <person name="Li C."/>
            <person name="Ma Q."/>
            <person name="Ju M."/>
            <person name="Zhao R."/>
            <person name="Li G."/>
            <person name="Mu C."/>
            <person name="Tian Q."/>
            <person name="Mei H."/>
            <person name="Zhang T."/>
            <person name="Gao T."/>
            <person name="Zhang H."/>
        </authorList>
    </citation>
    <scope>NUCLEOTIDE SEQUENCE</scope>
    <source>
        <strain evidence="23">G02</strain>
    </source>
</reference>
<keyword evidence="14" id="KW-0862">Zinc</keyword>
<comment type="subunit">
    <text evidence="7">Homodimer.</text>
</comment>
<dbReference type="FunFam" id="3.60.15.10:FF:000052">
    <property type="entry name" value="tRNAse Z TRZ4, mitochondrial"/>
    <property type="match status" value="1"/>
</dbReference>
<comment type="catalytic activity">
    <reaction evidence="1">
        <text>Endonucleolytic cleavage of RNA, removing extra 3' nucleotides from tRNA precursor, generating 3' termini of tRNAs. A 3'-hydroxy group is left at the tRNA terminus and a 5'-phosphoryl group is left at the trailer molecule.</text>
        <dbReference type="EC" id="3.1.26.11"/>
    </reaction>
</comment>
<evidence type="ECO:0000256" key="9">
    <source>
        <dbReference type="ARBA" id="ARBA00022694"/>
    </source>
</evidence>
<comment type="subcellular location">
    <subcellularLocation>
        <location evidence="5">Mitochondrion</location>
    </subcellularLocation>
</comment>
<dbReference type="HAMAP" id="MF_01818">
    <property type="entry name" value="RNase_Z_BN"/>
    <property type="match status" value="1"/>
</dbReference>
<accession>A0AAW2PHF7</accession>
<evidence type="ECO:0000256" key="21">
    <source>
        <dbReference type="SAM" id="Phobius"/>
    </source>
</evidence>
<feature type="compositionally biased region" description="Basic and acidic residues" evidence="20">
    <location>
        <begin position="159"/>
        <end position="171"/>
    </location>
</feature>
<keyword evidence="18" id="KW-0496">Mitochondrion</keyword>
<evidence type="ECO:0000256" key="11">
    <source>
        <dbReference type="ARBA" id="ARBA00022723"/>
    </source>
</evidence>
<dbReference type="Pfam" id="PF13691">
    <property type="entry name" value="Lactamase_B_4"/>
    <property type="match status" value="1"/>
</dbReference>
<evidence type="ECO:0000256" key="2">
    <source>
        <dbReference type="ARBA" id="ARBA00001936"/>
    </source>
</evidence>
<keyword evidence="21" id="KW-1133">Transmembrane helix</keyword>
<evidence type="ECO:0000256" key="3">
    <source>
        <dbReference type="ARBA" id="ARBA00001946"/>
    </source>
</evidence>
<name>A0AAW2PHF7_SESRA</name>
<dbReference type="GO" id="GO:0005739">
    <property type="term" value="C:mitochondrion"/>
    <property type="evidence" value="ECO:0007669"/>
    <property type="project" value="UniProtKB-SubCell"/>
</dbReference>
<dbReference type="PANTHER" id="PTHR12553">
    <property type="entry name" value="ZINC PHOSPHODIESTERASE ELAC PROTEIN 2"/>
    <property type="match status" value="1"/>
</dbReference>
<dbReference type="FunFam" id="3.60.15.10:FF:000037">
    <property type="entry name" value="tRNAse Z4"/>
    <property type="match status" value="1"/>
</dbReference>
<keyword evidence="15" id="KW-0106">Calcium</keyword>
<keyword evidence="11" id="KW-0479">Metal-binding</keyword>
<keyword evidence="10" id="KW-0540">Nuclease</keyword>
<dbReference type="Gene3D" id="3.60.15.10">
    <property type="entry name" value="Ribonuclease Z/Hydroxyacylglutathione hydrolase-like"/>
    <property type="match status" value="2"/>
</dbReference>
<keyword evidence="17" id="KW-0809">Transit peptide</keyword>
<keyword evidence="19" id="KW-0464">Manganese</keyword>
<evidence type="ECO:0000256" key="16">
    <source>
        <dbReference type="ARBA" id="ARBA00022842"/>
    </source>
</evidence>
<dbReference type="GO" id="GO:0042781">
    <property type="term" value="F:3'-tRNA processing endoribonuclease activity"/>
    <property type="evidence" value="ECO:0007669"/>
    <property type="project" value="UniProtKB-EC"/>
</dbReference>
<dbReference type="SUPFAM" id="SSF56281">
    <property type="entry name" value="Metallo-hydrolase/oxidoreductase"/>
    <property type="match status" value="2"/>
</dbReference>
<keyword evidence="12" id="KW-0255">Endonuclease</keyword>
<evidence type="ECO:0000256" key="10">
    <source>
        <dbReference type="ARBA" id="ARBA00022722"/>
    </source>
</evidence>
<comment type="cofactor">
    <cofactor evidence="3">
        <name>Mg(2+)</name>
        <dbReference type="ChEBI" id="CHEBI:18420"/>
    </cofactor>
</comment>
<evidence type="ECO:0000313" key="23">
    <source>
        <dbReference type="EMBL" id="KAL0354648.1"/>
    </source>
</evidence>
<evidence type="ECO:0000256" key="17">
    <source>
        <dbReference type="ARBA" id="ARBA00022946"/>
    </source>
</evidence>
<dbReference type="PANTHER" id="PTHR12553:SF49">
    <property type="entry name" value="ZINC PHOSPHODIESTERASE ELAC PROTEIN 2"/>
    <property type="match status" value="1"/>
</dbReference>
<evidence type="ECO:0000256" key="5">
    <source>
        <dbReference type="ARBA" id="ARBA00004173"/>
    </source>
</evidence>
<reference evidence="23" key="1">
    <citation type="submission" date="2020-06" db="EMBL/GenBank/DDBJ databases">
        <authorList>
            <person name="Li T."/>
            <person name="Hu X."/>
            <person name="Zhang T."/>
            <person name="Song X."/>
            <person name="Zhang H."/>
            <person name="Dai N."/>
            <person name="Sheng W."/>
            <person name="Hou X."/>
            <person name="Wei L."/>
        </authorList>
    </citation>
    <scope>NUCLEOTIDE SEQUENCE</scope>
    <source>
        <strain evidence="23">G02</strain>
        <tissue evidence="23">Leaf</tissue>
    </source>
</reference>
<dbReference type="CDD" id="cd07718">
    <property type="entry name" value="RNaseZ_ELAC1_ELAC2-C-term-like_MBL-fold"/>
    <property type="match status" value="1"/>
</dbReference>
<evidence type="ECO:0000256" key="1">
    <source>
        <dbReference type="ARBA" id="ARBA00000402"/>
    </source>
</evidence>
<gene>
    <name evidence="23" type="ORF">Sradi_3911700</name>
</gene>
<dbReference type="EMBL" id="JACGWJ010000017">
    <property type="protein sequence ID" value="KAL0354648.1"/>
    <property type="molecule type" value="Genomic_DNA"/>
</dbReference>
<keyword evidence="16" id="KW-0460">Magnesium</keyword>
<feature type="compositionally biased region" description="Low complexity" evidence="20">
    <location>
        <begin position="106"/>
        <end position="118"/>
    </location>
</feature>
<proteinExistence type="inferred from homology"/>
<comment type="cofactor">
    <cofactor evidence="4">
        <name>Zn(2+)</name>
        <dbReference type="ChEBI" id="CHEBI:29105"/>
    </cofactor>
</comment>
<dbReference type="InterPro" id="IPR013471">
    <property type="entry name" value="RNase_Z/BN"/>
</dbReference>
<dbReference type="InterPro" id="IPR027794">
    <property type="entry name" value="tRNase_Z_dom"/>
</dbReference>
<dbReference type="InterPro" id="IPR036866">
    <property type="entry name" value="RibonucZ/Hydroxyglut_hydro"/>
</dbReference>
<feature type="compositionally biased region" description="Basic and acidic residues" evidence="20">
    <location>
        <begin position="120"/>
        <end position="132"/>
    </location>
</feature>
<evidence type="ECO:0000256" key="20">
    <source>
        <dbReference type="SAM" id="MobiDB-lite"/>
    </source>
</evidence>
<keyword evidence="9" id="KW-0819">tRNA processing</keyword>
<evidence type="ECO:0000256" key="7">
    <source>
        <dbReference type="ARBA" id="ARBA00011738"/>
    </source>
</evidence>
<evidence type="ECO:0000256" key="8">
    <source>
        <dbReference type="ARBA" id="ARBA00012477"/>
    </source>
</evidence>
<dbReference type="InterPro" id="IPR047151">
    <property type="entry name" value="RNZ2-like"/>
</dbReference>
<keyword evidence="21" id="KW-0812">Transmembrane</keyword>
<dbReference type="GO" id="GO:1990180">
    <property type="term" value="P:mitochondrial tRNA 3'-end processing"/>
    <property type="evidence" value="ECO:0007669"/>
    <property type="project" value="TreeGrafter"/>
</dbReference>
<feature type="compositionally biased region" description="Basic and acidic residues" evidence="20">
    <location>
        <begin position="140"/>
        <end position="150"/>
    </location>
</feature>
<feature type="transmembrane region" description="Helical" evidence="21">
    <location>
        <begin position="49"/>
        <end position="78"/>
    </location>
</feature>
<evidence type="ECO:0000256" key="12">
    <source>
        <dbReference type="ARBA" id="ARBA00022759"/>
    </source>
</evidence>
<evidence type="ECO:0000256" key="4">
    <source>
        <dbReference type="ARBA" id="ARBA00001947"/>
    </source>
</evidence>
<evidence type="ECO:0000256" key="13">
    <source>
        <dbReference type="ARBA" id="ARBA00022801"/>
    </source>
</evidence>
<sequence>MKLVAASVDVGIGTQLLFVDILDTLRFMVKKLCGNKVTKRETRKIQRTLSDIATLIPITILMLLPVSAVGHAAMFAAIKRYMPYLSEASGYRSGFHSLRKPHSTGNNNRNSRSFNRNRSTSRESPKKKDNSSDKGGFLAMEEREASRKGATEAFGFNRKRAEGRDDSDRPKKNLQLKVRKLNPANTIAYVQILGTGMDTQDTSPSVLLFFDKQRFIFNAGEGLQRFCSEHKIKLSKIDHIFLSRVCSETAGGLPGLLLTLAGMGDEGMSVNVWGSSDFKYLVDAMKSFIPNAAMVHTRSFGPMLGPNGSSSNMSRKFDDPFVLIDDEVVKISAVLLRPRCIEVSDSIKGKSYELRSPESGVNLSKPGDISVTYICELPEIKGKFDPKKAAALGLRPGPKYRELQLGNSVKSDRENIMVHPSDVLGPSVPGPIVLLVDCPTSSHLQDLLSLQCLTPYYVDTAYDVPEGSKIVNCVIHLSPSSVTKTDDYQMWMSKFGAAQHIMAGHEMKNVEVPILKASARIAARLNYLCPQFFPSPGFWSLQNLNVASEAIAFDKSLLPRTRESIPAENLLKFHLRPYANLGLDKSGIPNLSSPSEIIEELLSEIPEIGDASQQVTQFWSDNQDTSAEKASMDAETIITEEPWLHEYTLPSCLENITREEMEIVLLGTGSSQPSKYRNVSSIFINLFSKGSILLDCGEGTLGQLKRRFGVQGADEAVRGLKCIWISHIHADHHTGLARILALRRDLFKGVPHEPIIIVGPRQLKRFLDAYQRLEDLDMQFLDCWHTTEASLEALESQEDNGMQESPAHIQGTKNGNTVGLVGENVDSTLFARGSRMQSFWKGPGSPTQIAAAIPILKSLKKVLAEAGLEALISFPVVHCPQAFGVVLQAANRINKVGKTIPGWKIVYSGDTRPCPELVKASRGATVLIHEATFEDSMVDEAIARNHSTTKEAVEVGDSAGAYRIILTHFSQRYPKIPVFDETHMHKTCVAFDMMSVNLADIHVLPKVLPYLKLLFRDEMVVDESEDVNLDTALA</sequence>
<dbReference type="AlphaFoldDB" id="A0AAW2PHF7"/>
<evidence type="ECO:0000256" key="18">
    <source>
        <dbReference type="ARBA" id="ARBA00023128"/>
    </source>
</evidence>
<evidence type="ECO:0000256" key="19">
    <source>
        <dbReference type="ARBA" id="ARBA00023211"/>
    </source>
</evidence>
<evidence type="ECO:0000256" key="6">
    <source>
        <dbReference type="ARBA" id="ARBA00007823"/>
    </source>
</evidence>
<evidence type="ECO:0000256" key="14">
    <source>
        <dbReference type="ARBA" id="ARBA00022833"/>
    </source>
</evidence>